<dbReference type="KEGG" id="pgm:PGRAT_24155"/>
<dbReference type="eggNOG" id="ENOG502ZMF3">
    <property type="taxonomic scope" value="Bacteria"/>
</dbReference>
<evidence type="ECO:0000313" key="1">
    <source>
        <dbReference type="EMBL" id="AIQ70378.1"/>
    </source>
</evidence>
<dbReference type="EMBL" id="CP009287">
    <property type="protein sequence ID" value="AIQ70378.1"/>
    <property type="molecule type" value="Genomic_DNA"/>
</dbReference>
<evidence type="ECO:0000313" key="2">
    <source>
        <dbReference type="Proteomes" id="UP000029500"/>
    </source>
</evidence>
<sequence>MRAREQRLKEALETIKELSKWDGISQYLDRCYIEARDVLATLYPDTPAQPPAPTPEITAQSIDDWHEDYGDVLWWTFPIQEPPYCGSPLDSNWPDYHTHWTPLVIPAAPAPKEENNE</sequence>
<proteinExistence type="predicted"/>
<organism evidence="1 2">
    <name type="scientific">Paenibacillus graminis</name>
    <dbReference type="NCBI Taxonomy" id="189425"/>
    <lineage>
        <taxon>Bacteria</taxon>
        <taxon>Bacillati</taxon>
        <taxon>Bacillota</taxon>
        <taxon>Bacilli</taxon>
        <taxon>Bacillales</taxon>
        <taxon>Paenibacillaceae</taxon>
        <taxon>Paenibacillus</taxon>
    </lineage>
</organism>
<gene>
    <name evidence="1" type="ORF">PGRAT_24155</name>
</gene>
<dbReference type="Proteomes" id="UP000029500">
    <property type="component" value="Chromosome"/>
</dbReference>
<accession>A0A089MFW7</accession>
<dbReference type="AlphaFoldDB" id="A0A089MFW7"/>
<dbReference type="HOGENOM" id="CLU_2341775_0_0_9"/>
<dbReference type="STRING" id="189425.PGRAT_24155"/>
<name>A0A089MFW7_9BACL</name>
<keyword evidence="2" id="KW-1185">Reference proteome</keyword>
<protein>
    <recommendedName>
        <fullName evidence="3">DUF551 domain-containing protein</fullName>
    </recommendedName>
</protein>
<evidence type="ECO:0008006" key="3">
    <source>
        <dbReference type="Google" id="ProtNLM"/>
    </source>
</evidence>
<reference evidence="1 2" key="1">
    <citation type="submission" date="2014-08" db="EMBL/GenBank/DDBJ databases">
        <title>Comparative genomics of the Paenibacillus odorifer group.</title>
        <authorList>
            <person name="den Bakker H.C."/>
            <person name="Tsai Y.-C."/>
            <person name="Martin N."/>
            <person name="Korlach J."/>
            <person name="Wiedmann M."/>
        </authorList>
    </citation>
    <scope>NUCLEOTIDE SEQUENCE [LARGE SCALE GENOMIC DNA]</scope>
    <source>
        <strain evidence="1 2">DSM 15220</strain>
    </source>
</reference>